<dbReference type="Proteomes" id="UP000005546">
    <property type="component" value="Unassembled WGS sequence"/>
</dbReference>
<evidence type="ECO:0000313" key="1">
    <source>
        <dbReference type="EMBL" id="EGG57532.1"/>
    </source>
</evidence>
<comment type="caution">
    <text evidence="1">The sequence shown here is derived from an EMBL/GenBank/DDBJ whole genome shotgun (WGS) entry which is preliminary data.</text>
</comment>
<gene>
    <name evidence="1" type="ORF">HMPREF9442_00261</name>
</gene>
<dbReference type="HOGENOM" id="CLU_3293637_0_0_10"/>
<proteinExistence type="predicted"/>
<protein>
    <submittedName>
        <fullName evidence="1">Uncharacterized protein</fullName>
    </submittedName>
</protein>
<reference evidence="1 2" key="1">
    <citation type="submission" date="2011-02" db="EMBL/GenBank/DDBJ databases">
        <authorList>
            <person name="Weinstock G."/>
            <person name="Sodergren E."/>
            <person name="Clifton S."/>
            <person name="Fulton L."/>
            <person name="Fulton B."/>
            <person name="Courtney L."/>
            <person name="Fronick C."/>
            <person name="Harrison M."/>
            <person name="Strong C."/>
            <person name="Farmer C."/>
            <person name="Delahaunty K."/>
            <person name="Markovic C."/>
            <person name="Hall O."/>
            <person name="Minx P."/>
            <person name="Tomlinson C."/>
            <person name="Mitreva M."/>
            <person name="Hou S."/>
            <person name="Chen J."/>
            <person name="Wollam A."/>
            <person name="Pepin K.H."/>
            <person name="Johnson M."/>
            <person name="Bhonagiri V."/>
            <person name="Zhang X."/>
            <person name="Suruliraj S."/>
            <person name="Warren W."/>
            <person name="Chinwalla A."/>
            <person name="Mardis E.R."/>
            <person name="Wilson R.K."/>
        </authorList>
    </citation>
    <scope>NUCLEOTIDE SEQUENCE [LARGE SCALE GENOMIC DNA]</scope>
    <source>
        <strain evidence="1 2">YIT 11841</strain>
    </source>
</reference>
<keyword evidence="2" id="KW-1185">Reference proteome</keyword>
<dbReference type="STRING" id="762982.HMPREF9442_00261"/>
<name>F3QQ24_9BACT</name>
<accession>F3QQ24</accession>
<dbReference type="EMBL" id="AFBR01000007">
    <property type="protein sequence ID" value="EGG57532.1"/>
    <property type="molecule type" value="Genomic_DNA"/>
</dbReference>
<dbReference type="AlphaFoldDB" id="F3QQ24"/>
<organism evidence="1 2">
    <name type="scientific">Paraprevotella xylaniphila YIT 11841</name>
    <dbReference type="NCBI Taxonomy" id="762982"/>
    <lineage>
        <taxon>Bacteria</taxon>
        <taxon>Pseudomonadati</taxon>
        <taxon>Bacteroidota</taxon>
        <taxon>Bacteroidia</taxon>
        <taxon>Bacteroidales</taxon>
        <taxon>Prevotellaceae</taxon>
        <taxon>Paraprevotella</taxon>
    </lineage>
</organism>
<sequence>MIIFKEPVPHFLAFYHGEMPSDFTLKFVKVHRFCKRKNKN</sequence>
<evidence type="ECO:0000313" key="2">
    <source>
        <dbReference type="Proteomes" id="UP000005546"/>
    </source>
</evidence>